<dbReference type="EMBL" id="FOOC01000001">
    <property type="protein sequence ID" value="SFF22276.1"/>
    <property type="molecule type" value="Genomic_DNA"/>
</dbReference>
<evidence type="ECO:0000313" key="11">
    <source>
        <dbReference type="Proteomes" id="UP000199771"/>
    </source>
</evidence>
<feature type="domain" description="Gcp-like" evidence="9">
    <location>
        <begin position="36"/>
        <end position="318"/>
    </location>
</feature>
<evidence type="ECO:0000256" key="6">
    <source>
        <dbReference type="ARBA" id="ARBA00023315"/>
    </source>
</evidence>
<dbReference type="InterPro" id="IPR022450">
    <property type="entry name" value="TsaD"/>
</dbReference>
<dbReference type="InterPro" id="IPR043129">
    <property type="entry name" value="ATPase_NBD"/>
</dbReference>
<comment type="cofactor">
    <cofactor evidence="8">
        <name>Fe(2+)</name>
        <dbReference type="ChEBI" id="CHEBI:29033"/>
    </cofactor>
    <text evidence="8">Binds 1 Fe(2+) ion per subunit.</text>
</comment>
<evidence type="ECO:0000256" key="3">
    <source>
        <dbReference type="ARBA" id="ARBA00022694"/>
    </source>
</evidence>
<feature type="binding site" evidence="8">
    <location>
        <position position="311"/>
    </location>
    <ligand>
        <name>Fe cation</name>
        <dbReference type="ChEBI" id="CHEBI:24875"/>
    </ligand>
</feature>
<dbReference type="Gene3D" id="3.30.420.40">
    <property type="match status" value="2"/>
</dbReference>
<keyword evidence="3 8" id="KW-0819">tRNA processing</keyword>
<keyword evidence="4 8" id="KW-0479">Metal-binding</keyword>
<evidence type="ECO:0000313" key="10">
    <source>
        <dbReference type="EMBL" id="SFF22276.1"/>
    </source>
</evidence>
<comment type="subcellular location">
    <subcellularLocation>
        <location evidence="8">Cytoplasm</location>
    </subcellularLocation>
</comment>
<dbReference type="SUPFAM" id="SSF53067">
    <property type="entry name" value="Actin-like ATPase domain"/>
    <property type="match status" value="2"/>
</dbReference>
<keyword evidence="6 8" id="KW-0012">Acyltransferase</keyword>
<sequence>MSVSPRAPKVRPGPILGIETSCDETAAAVYDGARGLLAHTLYSQVRLHAQYGGVVPELASRDHVRRINGLIRLALQQAGVEPAQLGGVAYTAGPGLIGALMVGAAVASGLASALDVPLIPVHHMEAHLLAPMLETPAPAFPFLALLVSGGHTQLVAVHGHGVYALLGESLDDAVGEAFDKTAKLLGLPYPGGPHLAKLAEHGRDGRFRFPRPMTDRPGFEFSFSGLKTAVLSALPVQPSDQDKADLAHAFQEAVTDTLVLKVGRALESTGLRRVIVAGGVGANQRLREKLAAYAERHGVQVYFPRLAFCTDNAAMVAYTGWVRRADGVAPGGSLFATPRWPLDQLRPPRAA</sequence>
<dbReference type="PANTHER" id="PTHR11735:SF6">
    <property type="entry name" value="TRNA N6-ADENOSINE THREONYLCARBAMOYLTRANSFERASE, MITOCHONDRIAL"/>
    <property type="match status" value="1"/>
</dbReference>
<dbReference type="InterPro" id="IPR017861">
    <property type="entry name" value="KAE1/TsaD"/>
</dbReference>
<dbReference type="InterPro" id="IPR000905">
    <property type="entry name" value="Gcp-like_dom"/>
</dbReference>
<keyword evidence="5 8" id="KW-0408">Iron</keyword>
<dbReference type="PRINTS" id="PR00789">
    <property type="entry name" value="OSIALOPTASE"/>
</dbReference>
<dbReference type="Proteomes" id="UP000199771">
    <property type="component" value="Unassembled WGS sequence"/>
</dbReference>
<keyword evidence="2 8" id="KW-0808">Transferase</keyword>
<accession>A0A1I2H0E4</accession>
<dbReference type="CDD" id="cd24133">
    <property type="entry name" value="ASKHA_NBD_TsaD_bac"/>
    <property type="match status" value="1"/>
</dbReference>
<protein>
    <recommendedName>
        <fullName evidence="8">tRNA N6-adenosine threonylcarbamoyltransferase</fullName>
        <ecNumber evidence="8">2.3.1.234</ecNumber>
    </recommendedName>
    <alternativeName>
        <fullName evidence="8">N6-L-threonylcarbamoyladenine synthase</fullName>
        <shortName evidence="8">t(6)A synthase</shortName>
    </alternativeName>
    <alternativeName>
        <fullName evidence="8">t(6)A37 threonylcarbamoyladenosine biosynthesis protein TsaD</fullName>
    </alternativeName>
    <alternativeName>
        <fullName evidence="8">tRNA threonylcarbamoyladenosine biosynthesis protein TsaD</fullName>
    </alternativeName>
</protein>
<feature type="binding site" evidence="8">
    <location>
        <position position="127"/>
    </location>
    <ligand>
        <name>Fe cation</name>
        <dbReference type="ChEBI" id="CHEBI:24875"/>
    </ligand>
</feature>
<proteinExistence type="inferred from homology"/>
<evidence type="ECO:0000256" key="7">
    <source>
        <dbReference type="ARBA" id="ARBA00048117"/>
    </source>
</evidence>
<evidence type="ECO:0000256" key="5">
    <source>
        <dbReference type="ARBA" id="ARBA00023004"/>
    </source>
</evidence>
<feature type="binding site" evidence="8">
    <location>
        <begin position="146"/>
        <end position="150"/>
    </location>
    <ligand>
        <name>substrate</name>
    </ligand>
</feature>
<evidence type="ECO:0000259" key="9">
    <source>
        <dbReference type="Pfam" id="PF00814"/>
    </source>
</evidence>
<dbReference type="AlphaFoldDB" id="A0A1I2H0E4"/>
<name>A0A1I2H0E4_9GAMM</name>
<dbReference type="HAMAP" id="MF_01445">
    <property type="entry name" value="TsaD"/>
    <property type="match status" value="1"/>
</dbReference>
<feature type="binding site" evidence="8">
    <location>
        <position position="192"/>
    </location>
    <ligand>
        <name>substrate</name>
    </ligand>
</feature>
<keyword evidence="11" id="KW-1185">Reference proteome</keyword>
<dbReference type="FunFam" id="3.30.420.40:FF:000040">
    <property type="entry name" value="tRNA N6-adenosine threonylcarbamoyltransferase"/>
    <property type="match status" value="1"/>
</dbReference>
<dbReference type="RefSeq" id="WP_091529719.1">
    <property type="nucleotide sequence ID" value="NZ_FOOC01000001.1"/>
</dbReference>
<feature type="binding site" evidence="8">
    <location>
        <position position="179"/>
    </location>
    <ligand>
        <name>substrate</name>
    </ligand>
</feature>
<gene>
    <name evidence="8" type="primary">tsaD</name>
    <name evidence="10" type="ORF">SAMN04488120_10121</name>
</gene>
<evidence type="ECO:0000256" key="8">
    <source>
        <dbReference type="HAMAP-Rule" id="MF_01445"/>
    </source>
</evidence>
<evidence type="ECO:0000256" key="2">
    <source>
        <dbReference type="ARBA" id="ARBA00022679"/>
    </source>
</evidence>
<dbReference type="NCBIfam" id="TIGR03723">
    <property type="entry name" value="T6A_TsaD_YgjD"/>
    <property type="match status" value="1"/>
</dbReference>
<comment type="catalytic activity">
    <reaction evidence="7 8">
        <text>L-threonylcarbamoyladenylate + adenosine(37) in tRNA = N(6)-L-threonylcarbamoyladenosine(37) in tRNA + AMP + H(+)</text>
        <dbReference type="Rhea" id="RHEA:37059"/>
        <dbReference type="Rhea" id="RHEA-COMP:10162"/>
        <dbReference type="Rhea" id="RHEA-COMP:10163"/>
        <dbReference type="ChEBI" id="CHEBI:15378"/>
        <dbReference type="ChEBI" id="CHEBI:73682"/>
        <dbReference type="ChEBI" id="CHEBI:74411"/>
        <dbReference type="ChEBI" id="CHEBI:74418"/>
        <dbReference type="ChEBI" id="CHEBI:456215"/>
        <dbReference type="EC" id="2.3.1.234"/>
    </reaction>
</comment>
<keyword evidence="1 8" id="KW-0963">Cytoplasm</keyword>
<dbReference type="GO" id="GO:0005737">
    <property type="term" value="C:cytoplasm"/>
    <property type="evidence" value="ECO:0007669"/>
    <property type="project" value="UniProtKB-SubCell"/>
</dbReference>
<dbReference type="PANTHER" id="PTHR11735">
    <property type="entry name" value="TRNA N6-ADENOSINE THREONYLCARBAMOYLTRANSFERASE"/>
    <property type="match status" value="1"/>
</dbReference>
<feature type="binding site" evidence="8">
    <location>
        <position position="283"/>
    </location>
    <ligand>
        <name>substrate</name>
    </ligand>
</feature>
<organism evidence="10 11">
    <name type="scientific">Fontimonas thermophila</name>
    <dbReference type="NCBI Taxonomy" id="1076937"/>
    <lineage>
        <taxon>Bacteria</taxon>
        <taxon>Pseudomonadati</taxon>
        <taxon>Pseudomonadota</taxon>
        <taxon>Gammaproteobacteria</taxon>
        <taxon>Nevskiales</taxon>
        <taxon>Nevskiaceae</taxon>
        <taxon>Fontimonas</taxon>
    </lineage>
</organism>
<evidence type="ECO:0000256" key="1">
    <source>
        <dbReference type="ARBA" id="ARBA00022490"/>
    </source>
</evidence>
<comment type="caution">
    <text evidence="8">Lacks conserved residue(s) required for the propagation of feature annotation.</text>
</comment>
<reference evidence="10 11" key="1">
    <citation type="submission" date="2016-10" db="EMBL/GenBank/DDBJ databases">
        <authorList>
            <person name="de Groot N.N."/>
        </authorList>
    </citation>
    <scope>NUCLEOTIDE SEQUENCE [LARGE SCALE GENOMIC DNA]</scope>
    <source>
        <strain evidence="10 11">DSM 23609</strain>
    </source>
</reference>
<dbReference type="OrthoDB" id="9806197at2"/>
<dbReference type="NCBIfam" id="TIGR00329">
    <property type="entry name" value="gcp_kae1"/>
    <property type="match status" value="1"/>
</dbReference>
<dbReference type="GO" id="GO:0002949">
    <property type="term" value="P:tRNA threonylcarbamoyladenosine modification"/>
    <property type="evidence" value="ECO:0007669"/>
    <property type="project" value="UniProtKB-UniRule"/>
</dbReference>
<dbReference type="Pfam" id="PF00814">
    <property type="entry name" value="TsaD"/>
    <property type="match status" value="1"/>
</dbReference>
<evidence type="ECO:0000256" key="4">
    <source>
        <dbReference type="ARBA" id="ARBA00022723"/>
    </source>
</evidence>
<dbReference type="STRING" id="1076937.SAMN04488120_10121"/>
<feature type="binding site" evidence="8">
    <location>
        <position position="123"/>
    </location>
    <ligand>
        <name>Fe cation</name>
        <dbReference type="ChEBI" id="CHEBI:24875"/>
    </ligand>
</feature>
<comment type="similarity">
    <text evidence="8">Belongs to the KAE1 / TsaD family.</text>
</comment>
<comment type="function">
    <text evidence="8">Required for the formation of a threonylcarbamoyl group on adenosine at position 37 (t(6)A37) in tRNAs that read codons beginning with adenine. Is involved in the transfer of the threonylcarbamoyl moiety of threonylcarbamoyl-AMP (TC-AMP) to the N6 group of A37, together with TsaE and TsaB. TsaD likely plays a direct catalytic role in this reaction.</text>
</comment>
<dbReference type="GO" id="GO:0061711">
    <property type="term" value="F:tRNA N(6)-L-threonylcarbamoyladenine synthase activity"/>
    <property type="evidence" value="ECO:0007669"/>
    <property type="project" value="UniProtKB-EC"/>
</dbReference>
<dbReference type="EC" id="2.3.1.234" evidence="8"/>
<dbReference type="GO" id="GO:0005506">
    <property type="term" value="F:iron ion binding"/>
    <property type="evidence" value="ECO:0007669"/>
    <property type="project" value="UniProtKB-UniRule"/>
</dbReference>